<sequence length="584" mass="65391">MAKIENNQITFEGVKDLNDYIDQKGSDSLSGKTVILNTDPNASTTADNTYSLADLMPTGKAFSSPVNIVVGTGVTFTDERSPGIGDTSAAEFPNIANITLEPSSVLRAGYKSAWPADGVLEKTAIRFTSDVNVQNPAYIEGVYYSDAYGSSGPKNLHIYTHEQGLIGYNKNKTYYDPNKSAVQFRLTDEDGEFVSSNTLDTITLKPSNVGGVPSTIPNGVNTIMGSGRNNLPIFSFDESIADSFAMNSMSDKDKSNLFFNYNQELVIPCFLEGSEIQTVNGWKKVEEICIYDKIITYFNGKEVIKSVIWVGKTLLTPINNTIVCIKKNSLGDNLPYKDLYITPEHCLFFDNYFIPARMLVNNRTICNRVINNKFIYHIQLENHSVINSNGIQTESFLNTGHSDFTKENNQPIKIEQWATDAAFPLNTKRSFVENIYKKIEDRAVKLDIKAEKQPHHTTTDANIHFINEQDQKIPFIKHDHKMILYIPPNTQNITIKSKSFRPSEIVGPFVDDRRKLGVLVGNILHITKQGSKKIEINQNCSDWHTSNSNLKWTNGKSSIKIDEVNDNSIIVINIESKNENYLVG</sequence>
<reference evidence="2" key="1">
    <citation type="submission" date="2023-05" db="EMBL/GenBank/DDBJ databases">
        <title>Whole genome sequence of Commensalibacter sp.</title>
        <authorList>
            <person name="Charoenyingcharoen P."/>
            <person name="Yukphan P."/>
        </authorList>
    </citation>
    <scope>NUCLEOTIDE SEQUENCE</scope>
    <source>
        <strain evidence="2">TBRC 10068</strain>
    </source>
</reference>
<dbReference type="Gene3D" id="2.170.16.10">
    <property type="entry name" value="Hedgehog/Intein (Hint) domain"/>
    <property type="match status" value="1"/>
</dbReference>
<comment type="caution">
    <text evidence="2">The sequence shown here is derived from an EMBL/GenBank/DDBJ whole genome shotgun (WGS) entry which is preliminary data.</text>
</comment>
<organism evidence="2 3">
    <name type="scientific">Commensalibacter nepenthis</name>
    <dbReference type="NCBI Taxonomy" id="3043872"/>
    <lineage>
        <taxon>Bacteria</taxon>
        <taxon>Pseudomonadati</taxon>
        <taxon>Pseudomonadota</taxon>
        <taxon>Alphaproteobacteria</taxon>
        <taxon>Acetobacterales</taxon>
        <taxon>Acetobacteraceae</taxon>
    </lineage>
</organism>
<evidence type="ECO:0000313" key="2">
    <source>
        <dbReference type="EMBL" id="MDI2112660.1"/>
    </source>
</evidence>
<dbReference type="Pfam" id="PF13403">
    <property type="entry name" value="Hint_2"/>
    <property type="match status" value="1"/>
</dbReference>
<dbReference type="SUPFAM" id="SSF51294">
    <property type="entry name" value="Hedgehog/intein (Hint) domain"/>
    <property type="match status" value="1"/>
</dbReference>
<dbReference type="RefSeq" id="WP_281462295.1">
    <property type="nucleotide sequence ID" value="NZ_JASBAN010000001.1"/>
</dbReference>
<dbReference type="EMBL" id="JASBAN010000001">
    <property type="protein sequence ID" value="MDI2112660.1"/>
    <property type="molecule type" value="Genomic_DNA"/>
</dbReference>
<evidence type="ECO:0000259" key="1">
    <source>
        <dbReference type="Pfam" id="PF13403"/>
    </source>
</evidence>
<dbReference type="Proteomes" id="UP001431775">
    <property type="component" value="Unassembled WGS sequence"/>
</dbReference>
<proteinExistence type="predicted"/>
<dbReference type="InterPro" id="IPR036844">
    <property type="entry name" value="Hint_dom_sf"/>
</dbReference>
<protein>
    <submittedName>
        <fullName evidence="2">Hint domain-containing protein</fullName>
    </submittedName>
</protein>
<gene>
    <name evidence="2" type="ORF">QJV33_05080</name>
</gene>
<feature type="domain" description="Hedgehog/Intein (Hint)" evidence="1">
    <location>
        <begin position="268"/>
        <end position="399"/>
    </location>
</feature>
<accession>A0ABT6Q6Z6</accession>
<keyword evidence="3" id="KW-1185">Reference proteome</keyword>
<dbReference type="InterPro" id="IPR028992">
    <property type="entry name" value="Hedgehog/Intein_dom"/>
</dbReference>
<evidence type="ECO:0000313" key="3">
    <source>
        <dbReference type="Proteomes" id="UP001431775"/>
    </source>
</evidence>
<name>A0ABT6Q6Z6_9PROT</name>